<evidence type="ECO:0000313" key="4">
    <source>
        <dbReference type="Proteomes" id="UP000030764"/>
    </source>
</evidence>
<evidence type="ECO:0000256" key="1">
    <source>
        <dbReference type="SAM" id="MobiDB-lite"/>
    </source>
</evidence>
<dbReference type="EMBL" id="KL363198">
    <property type="protein sequence ID" value="KFD55659.1"/>
    <property type="molecule type" value="Genomic_DNA"/>
</dbReference>
<organism evidence="3">
    <name type="scientific">Trichuris suis</name>
    <name type="common">pig whipworm</name>
    <dbReference type="NCBI Taxonomy" id="68888"/>
    <lineage>
        <taxon>Eukaryota</taxon>
        <taxon>Metazoa</taxon>
        <taxon>Ecdysozoa</taxon>
        <taxon>Nematoda</taxon>
        <taxon>Enoplea</taxon>
        <taxon>Dorylaimia</taxon>
        <taxon>Trichinellida</taxon>
        <taxon>Trichuridae</taxon>
        <taxon>Trichuris</taxon>
    </lineage>
</organism>
<reference evidence="3 4" key="1">
    <citation type="journal article" date="2014" name="Nat. Genet.">
        <title>Genome and transcriptome of the porcine whipworm Trichuris suis.</title>
        <authorList>
            <person name="Jex A.R."/>
            <person name="Nejsum P."/>
            <person name="Schwarz E.M."/>
            <person name="Hu L."/>
            <person name="Young N.D."/>
            <person name="Hall R.S."/>
            <person name="Korhonen P.K."/>
            <person name="Liao S."/>
            <person name="Thamsborg S."/>
            <person name="Xia J."/>
            <person name="Xu P."/>
            <person name="Wang S."/>
            <person name="Scheerlinck J.P."/>
            <person name="Hofmann A."/>
            <person name="Sternberg P.W."/>
            <person name="Wang J."/>
            <person name="Gasser R.B."/>
        </authorList>
    </citation>
    <scope>NUCLEOTIDE SEQUENCE [LARGE SCALE GENOMIC DNA]</scope>
    <source>
        <strain evidence="3">DCEP-RM93F</strain>
        <strain evidence="2">DCEP-RM93M</strain>
    </source>
</reference>
<feature type="compositionally biased region" description="Basic and acidic residues" evidence="1">
    <location>
        <begin position="1"/>
        <end position="10"/>
    </location>
</feature>
<feature type="compositionally biased region" description="Polar residues" evidence="1">
    <location>
        <begin position="11"/>
        <end position="21"/>
    </location>
</feature>
<proteinExistence type="predicted"/>
<protein>
    <submittedName>
        <fullName evidence="3">Uncharacterized protein</fullName>
    </submittedName>
</protein>
<dbReference type="Proteomes" id="UP000030764">
    <property type="component" value="Unassembled WGS sequence"/>
</dbReference>
<sequence length="104" mass="11800">MDASQKKLGNEDSSLAGSQPRINEAGKTPQNRESHLMPSGMSIINEEKKTRNVLTQLMISKLEKSRAEMKLEATSLCNRFCRWAAELANLTDEFNMHRERADFS</sequence>
<evidence type="ECO:0000313" key="3">
    <source>
        <dbReference type="EMBL" id="KFD68071.1"/>
    </source>
</evidence>
<dbReference type="AlphaFoldDB" id="A0A085NF25"/>
<evidence type="ECO:0000313" key="2">
    <source>
        <dbReference type="EMBL" id="KFD55659.1"/>
    </source>
</evidence>
<dbReference type="EMBL" id="KL367508">
    <property type="protein sequence ID" value="KFD68071.1"/>
    <property type="molecule type" value="Genomic_DNA"/>
</dbReference>
<name>A0A085NF25_9BILA</name>
<dbReference type="Proteomes" id="UP000030758">
    <property type="component" value="Unassembled WGS sequence"/>
</dbReference>
<gene>
    <name evidence="2" type="ORF">M513_03407</name>
    <name evidence="3" type="ORF">M514_03407</name>
</gene>
<keyword evidence="4" id="KW-1185">Reference proteome</keyword>
<feature type="region of interest" description="Disordered" evidence="1">
    <location>
        <begin position="1"/>
        <end position="47"/>
    </location>
</feature>
<accession>A0A085NF25</accession>